<dbReference type="Gene3D" id="3.40.50.10320">
    <property type="entry name" value="LmbE-like"/>
    <property type="match status" value="1"/>
</dbReference>
<dbReference type="OrthoDB" id="9790023at2"/>
<dbReference type="KEGG" id="elq:Ga0102493_111759"/>
<dbReference type="PATRIC" id="fig|39960.10.peg.843"/>
<dbReference type="InterPro" id="IPR024078">
    <property type="entry name" value="LmbE-like_dom_sf"/>
</dbReference>
<gene>
    <name evidence="1" type="ORF">EH32_14090</name>
</gene>
<dbReference type="GO" id="GO:0016811">
    <property type="term" value="F:hydrolase activity, acting on carbon-nitrogen (but not peptide) bonds, in linear amides"/>
    <property type="evidence" value="ECO:0007669"/>
    <property type="project" value="TreeGrafter"/>
</dbReference>
<dbReference type="EMBL" id="JMIX01000008">
    <property type="protein sequence ID" value="KEO92918.1"/>
    <property type="molecule type" value="Genomic_DNA"/>
</dbReference>
<dbReference type="InterPro" id="IPR003737">
    <property type="entry name" value="GlcNAc_PI_deacetylase-related"/>
</dbReference>
<dbReference type="PANTHER" id="PTHR12993">
    <property type="entry name" value="N-ACETYLGLUCOSAMINYL-PHOSPHATIDYLINOSITOL DE-N-ACETYLASE-RELATED"/>
    <property type="match status" value="1"/>
</dbReference>
<organism evidence="1 2">
    <name type="scientific">Erythrobacter litoralis</name>
    <dbReference type="NCBI Taxonomy" id="39960"/>
    <lineage>
        <taxon>Bacteria</taxon>
        <taxon>Pseudomonadati</taxon>
        <taxon>Pseudomonadota</taxon>
        <taxon>Alphaproteobacteria</taxon>
        <taxon>Sphingomonadales</taxon>
        <taxon>Erythrobacteraceae</taxon>
        <taxon>Erythrobacter/Porphyrobacter group</taxon>
        <taxon>Erythrobacter</taxon>
    </lineage>
</organism>
<evidence type="ECO:0000313" key="1">
    <source>
        <dbReference type="EMBL" id="KEO92918.1"/>
    </source>
</evidence>
<keyword evidence="2" id="KW-1185">Reference proteome</keyword>
<accession>A0A074MM32</accession>
<dbReference type="SUPFAM" id="SSF102588">
    <property type="entry name" value="LmbE-like"/>
    <property type="match status" value="1"/>
</dbReference>
<dbReference type="PANTHER" id="PTHR12993:SF29">
    <property type="entry name" value="BLR3841 PROTEIN"/>
    <property type="match status" value="1"/>
</dbReference>
<dbReference type="RefSeq" id="WP_034904504.1">
    <property type="nucleotide sequence ID" value="NZ_CP017057.1"/>
</dbReference>
<dbReference type="AlphaFoldDB" id="A0A074MM32"/>
<dbReference type="Pfam" id="PF02585">
    <property type="entry name" value="PIG-L"/>
    <property type="match status" value="1"/>
</dbReference>
<sequence>MSVPDLPEGALLDAARDAAPVGIATLAPPGGLLIVVPHPDDETLGCGMAIAAAADAGRRIAILLLTDGEASHPGSRRFPEDRRRALRRNEFDRALTMLAPGCRVRIWAAHCPDGASGPFAADERLFLAALGAARSHGTRAVWSTWEGDPHCDHEAAAKLAARLARELGAAHWSFSVWGSFGERPVPHHLRLFAKRRFASAKRAAMAAHASQMTDLIGDDPHGFVMPPALAAHFQTHPEIFIHERPGK</sequence>
<name>A0A074MM32_9SPHN</name>
<evidence type="ECO:0008006" key="3">
    <source>
        <dbReference type="Google" id="ProtNLM"/>
    </source>
</evidence>
<comment type="caution">
    <text evidence="1">The sequence shown here is derived from an EMBL/GenBank/DDBJ whole genome shotgun (WGS) entry which is preliminary data.</text>
</comment>
<reference evidence="1 2" key="1">
    <citation type="submission" date="2014-04" db="EMBL/GenBank/DDBJ databases">
        <title>A comprehensive comparison of genomes of Erythrobacter spp. Strains.</title>
        <authorList>
            <person name="Zheng Q."/>
        </authorList>
    </citation>
    <scope>NUCLEOTIDE SEQUENCE [LARGE SCALE GENOMIC DNA]</scope>
    <source>
        <strain evidence="1 2">DSM 8509</strain>
    </source>
</reference>
<dbReference type="Proteomes" id="UP000027866">
    <property type="component" value="Unassembled WGS sequence"/>
</dbReference>
<protein>
    <recommendedName>
        <fullName evidence="3">GlcNAc-PI de-N-acetylase</fullName>
    </recommendedName>
</protein>
<proteinExistence type="predicted"/>
<evidence type="ECO:0000313" key="2">
    <source>
        <dbReference type="Proteomes" id="UP000027866"/>
    </source>
</evidence>